<dbReference type="EMBL" id="VAJB01000007">
    <property type="protein sequence ID" value="TRB75423.1"/>
    <property type="molecule type" value="Genomic_DNA"/>
</dbReference>
<accession>A0A547E703</accession>
<feature type="non-terminal residue" evidence="1">
    <location>
        <position position="1"/>
    </location>
</feature>
<comment type="caution">
    <text evidence="1">The sequence shown here is derived from an EMBL/GenBank/DDBJ whole genome shotgun (WGS) entry which is preliminary data.</text>
</comment>
<sequence length="32" mass="3416">MRADGANQRLATIPVIASLLNRPKIALGKMPV</sequence>
<gene>
    <name evidence="1" type="ORF">FEA53_05450</name>
</gene>
<organism evidence="1 2">
    <name type="scientific">Mannheimia haemolytica</name>
    <name type="common">Pasteurella haemolytica</name>
    <dbReference type="NCBI Taxonomy" id="75985"/>
    <lineage>
        <taxon>Bacteria</taxon>
        <taxon>Pseudomonadati</taxon>
        <taxon>Pseudomonadota</taxon>
        <taxon>Gammaproteobacteria</taxon>
        <taxon>Pasteurellales</taxon>
        <taxon>Pasteurellaceae</taxon>
        <taxon>Mannheimia</taxon>
    </lineage>
</organism>
<name>A0A547E703_MANHA</name>
<proteinExistence type="predicted"/>
<evidence type="ECO:0000313" key="2">
    <source>
        <dbReference type="Proteomes" id="UP000315164"/>
    </source>
</evidence>
<dbReference type="Proteomes" id="UP000315164">
    <property type="component" value="Unassembled WGS sequence"/>
</dbReference>
<evidence type="ECO:0000313" key="1">
    <source>
        <dbReference type="EMBL" id="TRB75423.1"/>
    </source>
</evidence>
<reference evidence="1 2" key="1">
    <citation type="journal article" date="2019" name="Vet. Microbiol.">
        <title>Genetic characterization of susceptible and multi-drug resistant Mannheimia haemolytica isolated from high-risk stocker calves prior to and after antimicrobial metaphylaxis.</title>
        <authorList>
            <person name="Snyder E.R."/>
            <person name="Alvarez-Narvaez S."/>
            <person name="Credille B.C."/>
        </authorList>
    </citation>
    <scope>NUCLEOTIDE SEQUENCE [LARGE SCALE GENOMIC DNA]</scope>
    <source>
        <strain evidence="1 2">UGA-R5-128-1</strain>
    </source>
</reference>
<protein>
    <submittedName>
        <fullName evidence="1">Phage tail protein</fullName>
    </submittedName>
</protein>
<dbReference type="AlphaFoldDB" id="A0A547E703"/>